<keyword evidence="1" id="KW-0677">Repeat</keyword>
<evidence type="ECO:0000256" key="2">
    <source>
        <dbReference type="ARBA" id="ARBA00045876"/>
    </source>
</evidence>
<dbReference type="Gene3D" id="1.25.10.10">
    <property type="entry name" value="Leucine-rich Repeat Variant"/>
    <property type="match status" value="3"/>
</dbReference>
<feature type="coiled-coil region" evidence="3">
    <location>
        <begin position="116"/>
        <end position="173"/>
    </location>
</feature>
<dbReference type="EMBL" id="PETL01000270">
    <property type="protein sequence ID" value="PIV63776.1"/>
    <property type="molecule type" value="Genomic_DNA"/>
</dbReference>
<feature type="chain" id="PRO_5014785931" description="HEAT repeat domain-containing protein" evidence="4">
    <location>
        <begin position="25"/>
        <end position="474"/>
    </location>
</feature>
<evidence type="ECO:0000313" key="6">
    <source>
        <dbReference type="Proteomes" id="UP000228886"/>
    </source>
</evidence>
<gene>
    <name evidence="5" type="ORF">COS11_05665</name>
</gene>
<evidence type="ECO:0000256" key="3">
    <source>
        <dbReference type="SAM" id="Coils"/>
    </source>
</evidence>
<reference evidence="6" key="1">
    <citation type="submission" date="2017-09" db="EMBL/GenBank/DDBJ databases">
        <title>Depth-based differentiation of microbial function through sediment-hosted aquifers and enrichment of novel symbionts in the deep terrestrial subsurface.</title>
        <authorList>
            <person name="Probst A.J."/>
            <person name="Ladd B."/>
            <person name="Jarett J.K."/>
            <person name="Geller-Mcgrath D.E."/>
            <person name="Sieber C.M.K."/>
            <person name="Emerson J.B."/>
            <person name="Anantharaman K."/>
            <person name="Thomas B.C."/>
            <person name="Malmstrom R."/>
            <person name="Stieglmeier M."/>
            <person name="Klingl A."/>
            <person name="Woyke T."/>
            <person name="Ryan C.M."/>
            <person name="Banfield J.F."/>
        </authorList>
    </citation>
    <scope>NUCLEOTIDE SEQUENCE [LARGE SCALE GENOMIC DNA]</scope>
</reference>
<dbReference type="InterPro" id="IPR021133">
    <property type="entry name" value="HEAT_type_2"/>
</dbReference>
<protein>
    <recommendedName>
        <fullName evidence="7">HEAT repeat domain-containing protein</fullName>
    </recommendedName>
</protein>
<dbReference type="Pfam" id="PF02985">
    <property type="entry name" value="HEAT"/>
    <property type="match status" value="1"/>
</dbReference>
<evidence type="ECO:0000256" key="4">
    <source>
        <dbReference type="SAM" id="SignalP"/>
    </source>
</evidence>
<sequence>MIAIKKVGLVSLLSLLLLSSFSTAANPWTREIEITITPDKEVYGVEEKAFFTIEMNRDGKPVMIRPEQIEATFPDESVTLTQIAEGIYIYTTPELIELGNYTLSVTVRSYEGIKSIEKLERIKQRFEEKIEWLKKLKEKVKKEREKQCIDRIIAIYQRIIQRIESSIERIRERSIIGSNSCTITVKIKYTQEMEKALEAGNWADIYTYAETLRQEGSRATPELIEAFKDKEKEPIFRKMILEIIEEIKDKDTVEPLIEVLEDTAEDSHIRAEAAFTLGEIGDEEALNSLIEATENSDETIRESAASGLGLLGGEEVIPILLNLLSDESDGVRMSAGAALAHLKVAEALTKFTDLLKNDSNETLRGRAAIWIGSLEISNGVPALIEALNDKSEYVVNNAAIGLGMIKDLSAVDALIQILDKKGLIRIYAADSLAKIGDLRAKQSIASAIEEEEDTWGKKKLKQAYKELTGEEYQG</sequence>
<evidence type="ECO:0000313" key="5">
    <source>
        <dbReference type="EMBL" id="PIV63776.1"/>
    </source>
</evidence>
<accession>A0A2M7E7Q6</accession>
<dbReference type="SUPFAM" id="SSF48371">
    <property type="entry name" value="ARM repeat"/>
    <property type="match status" value="1"/>
</dbReference>
<dbReference type="SMART" id="SM00567">
    <property type="entry name" value="EZ_HEAT"/>
    <property type="match status" value="7"/>
</dbReference>
<dbReference type="GO" id="GO:0016491">
    <property type="term" value="F:oxidoreductase activity"/>
    <property type="evidence" value="ECO:0007669"/>
    <property type="project" value="TreeGrafter"/>
</dbReference>
<keyword evidence="4" id="KW-0732">Signal</keyword>
<proteinExistence type="predicted"/>
<dbReference type="InterPro" id="IPR016024">
    <property type="entry name" value="ARM-type_fold"/>
</dbReference>
<comment type="caution">
    <text evidence="5">The sequence shown here is derived from an EMBL/GenBank/DDBJ whole genome shotgun (WGS) entry which is preliminary data.</text>
</comment>
<dbReference type="InterPro" id="IPR011989">
    <property type="entry name" value="ARM-like"/>
</dbReference>
<dbReference type="Proteomes" id="UP000228886">
    <property type="component" value="Unassembled WGS sequence"/>
</dbReference>
<dbReference type="InterPro" id="IPR004155">
    <property type="entry name" value="PBS_lyase_HEAT"/>
</dbReference>
<dbReference type="InterPro" id="IPR000357">
    <property type="entry name" value="HEAT"/>
</dbReference>
<dbReference type="Pfam" id="PF13646">
    <property type="entry name" value="HEAT_2"/>
    <property type="match status" value="2"/>
</dbReference>
<dbReference type="PANTHER" id="PTHR12697:SF5">
    <property type="entry name" value="DEOXYHYPUSINE HYDROXYLASE"/>
    <property type="match status" value="1"/>
</dbReference>
<keyword evidence="3" id="KW-0175">Coiled coil</keyword>
<name>A0A2M7E7Q6_9BACT</name>
<evidence type="ECO:0000256" key="1">
    <source>
        <dbReference type="ARBA" id="ARBA00022737"/>
    </source>
</evidence>
<dbReference type="PROSITE" id="PS50077">
    <property type="entry name" value="HEAT_REPEAT"/>
    <property type="match status" value="1"/>
</dbReference>
<comment type="function">
    <text evidence="2">Catalyzes the hydroxylation of the N(6)-(4-aminobutyl)-L-lysine intermediate produced by deoxyhypusine synthase/DHPS on a critical lysine of the eukaryotic translation initiation factor 5A/eIF-5A. This is the second step of the post-translational modification of that lysine into an unusual amino acid residue named hypusine. Hypusination is unique to mature eIF-5A factor and is essential for its function.</text>
</comment>
<evidence type="ECO:0008006" key="7">
    <source>
        <dbReference type="Google" id="ProtNLM"/>
    </source>
</evidence>
<dbReference type="AlphaFoldDB" id="A0A2M7E7Q6"/>
<organism evidence="5 6">
    <name type="scientific">bacterium (Candidatus Ratteibacteria) CG01_land_8_20_14_3_00_40_19</name>
    <dbReference type="NCBI Taxonomy" id="2014290"/>
    <lineage>
        <taxon>Bacteria</taxon>
        <taxon>Candidatus Ratteibacteria</taxon>
    </lineage>
</organism>
<dbReference type="PANTHER" id="PTHR12697">
    <property type="entry name" value="PBS LYASE HEAT-LIKE PROTEIN"/>
    <property type="match status" value="1"/>
</dbReference>
<feature type="signal peptide" evidence="4">
    <location>
        <begin position="1"/>
        <end position="24"/>
    </location>
</feature>